<comment type="caution">
    <text evidence="1">The sequence shown here is derived from an EMBL/GenBank/DDBJ whole genome shotgun (WGS) entry which is preliminary data.</text>
</comment>
<evidence type="ECO:0000313" key="1">
    <source>
        <dbReference type="EMBL" id="CAI9963899.1"/>
    </source>
</evidence>
<dbReference type="EMBL" id="CATOUU010000971">
    <property type="protein sequence ID" value="CAI9963899.1"/>
    <property type="molecule type" value="Genomic_DNA"/>
</dbReference>
<evidence type="ECO:0000313" key="2">
    <source>
        <dbReference type="EMBL" id="CAL6076912.1"/>
    </source>
</evidence>
<reference evidence="1" key="1">
    <citation type="submission" date="2023-06" db="EMBL/GenBank/DDBJ databases">
        <authorList>
            <person name="Kurt Z."/>
        </authorList>
    </citation>
    <scope>NUCLEOTIDE SEQUENCE</scope>
</reference>
<sequence>MIKITNTPQKFYCYVRVEPLELQRELPVSTCIILCTHRWQRTQKLIFHSMKLMMFNTGILKVINRNRFNFSFRYLGSGCNHLLYQLYYLLHLYYYLQFQHSIQSRLMRRKFGPAQFILHCQDNFNVVEDNLSKLYSFENGNGKFEEMNIYWKLATMNFFQQQILSFARYSIHNS</sequence>
<dbReference type="EMBL" id="CAXDID020000322">
    <property type="protein sequence ID" value="CAL6076912.1"/>
    <property type="molecule type" value="Genomic_DNA"/>
</dbReference>
<organism evidence="1">
    <name type="scientific">Hexamita inflata</name>
    <dbReference type="NCBI Taxonomy" id="28002"/>
    <lineage>
        <taxon>Eukaryota</taxon>
        <taxon>Metamonada</taxon>
        <taxon>Diplomonadida</taxon>
        <taxon>Hexamitidae</taxon>
        <taxon>Hexamitinae</taxon>
        <taxon>Hexamita</taxon>
    </lineage>
</organism>
<dbReference type="Proteomes" id="UP001642409">
    <property type="component" value="Unassembled WGS sequence"/>
</dbReference>
<keyword evidence="3" id="KW-1185">Reference proteome</keyword>
<evidence type="ECO:0000313" key="3">
    <source>
        <dbReference type="Proteomes" id="UP001642409"/>
    </source>
</evidence>
<name>A0AA86QQB3_9EUKA</name>
<protein>
    <submittedName>
        <fullName evidence="2">Hypothetical_protein</fullName>
    </submittedName>
</protein>
<accession>A0AA86QQB3</accession>
<gene>
    <name evidence="1" type="ORF">HINF_LOCUS51544</name>
    <name evidence="2" type="ORF">HINF_LOCUS57918</name>
</gene>
<dbReference type="AlphaFoldDB" id="A0AA86QQB3"/>
<reference evidence="2 3" key="2">
    <citation type="submission" date="2024-07" db="EMBL/GenBank/DDBJ databases">
        <authorList>
            <person name="Akdeniz Z."/>
        </authorList>
    </citation>
    <scope>NUCLEOTIDE SEQUENCE [LARGE SCALE GENOMIC DNA]</scope>
</reference>
<proteinExistence type="predicted"/>